<feature type="domain" description="Protein kinase" evidence="1">
    <location>
        <begin position="297"/>
        <end position="557"/>
    </location>
</feature>
<evidence type="ECO:0000259" key="1">
    <source>
        <dbReference type="PROSITE" id="PS50011"/>
    </source>
</evidence>
<dbReference type="InterPro" id="IPR001245">
    <property type="entry name" value="Ser-Thr/Tyr_kinase_cat_dom"/>
</dbReference>
<dbReference type="GO" id="GO:0007165">
    <property type="term" value="P:signal transduction"/>
    <property type="evidence" value="ECO:0007669"/>
    <property type="project" value="TreeGrafter"/>
</dbReference>
<dbReference type="InterPro" id="IPR050167">
    <property type="entry name" value="Ser_Thr_protein_kinase"/>
</dbReference>
<dbReference type="PROSITE" id="PS50011">
    <property type="entry name" value="PROTEIN_KINASE_DOM"/>
    <property type="match status" value="1"/>
</dbReference>
<reference evidence="3 4" key="1">
    <citation type="submission" date="2025-04" db="UniProtKB">
        <authorList>
            <consortium name="RefSeq"/>
        </authorList>
    </citation>
    <scope>IDENTIFICATION</scope>
    <source>
        <tissue evidence="3 4">Whole sample</tissue>
    </source>
</reference>
<dbReference type="GO" id="GO:0004672">
    <property type="term" value="F:protein kinase activity"/>
    <property type="evidence" value="ECO:0007669"/>
    <property type="project" value="InterPro"/>
</dbReference>
<dbReference type="Proteomes" id="UP000694844">
    <property type="component" value="Chromosome 4"/>
</dbReference>
<evidence type="ECO:0000313" key="2">
    <source>
        <dbReference type="Proteomes" id="UP000694844"/>
    </source>
</evidence>
<proteinExistence type="predicted"/>
<dbReference type="SUPFAM" id="SSF56112">
    <property type="entry name" value="Protein kinase-like (PK-like)"/>
    <property type="match status" value="1"/>
</dbReference>
<dbReference type="Pfam" id="PF07714">
    <property type="entry name" value="PK_Tyr_Ser-Thr"/>
    <property type="match status" value="1"/>
</dbReference>
<dbReference type="Gene3D" id="3.30.200.20">
    <property type="entry name" value="Phosphorylase Kinase, domain 1"/>
    <property type="match status" value="1"/>
</dbReference>
<dbReference type="PANTHER" id="PTHR23257:SF974">
    <property type="entry name" value="RECEPTOR-INTERACTING SERINE_THREONINE-PROTEIN KINASE 3"/>
    <property type="match status" value="1"/>
</dbReference>
<dbReference type="InterPro" id="IPR000719">
    <property type="entry name" value="Prot_kinase_dom"/>
</dbReference>
<evidence type="ECO:0000313" key="3">
    <source>
        <dbReference type="RefSeq" id="XP_022334389.1"/>
    </source>
</evidence>
<dbReference type="KEGG" id="cvn:111131243"/>
<dbReference type="AlphaFoldDB" id="A0A8B8E3V5"/>
<dbReference type="GO" id="GO:0005737">
    <property type="term" value="C:cytoplasm"/>
    <property type="evidence" value="ECO:0007669"/>
    <property type="project" value="TreeGrafter"/>
</dbReference>
<dbReference type="InterPro" id="IPR011009">
    <property type="entry name" value="Kinase-like_dom_sf"/>
</dbReference>
<accession>A0A8B8E3V5</accession>
<sequence length="585" mass="68055">MTKKFGSNYRLDDAEEFPPLRRRHTFSIFSTSDEKSPIQRKLSKKISGDEHWRKFHTTNETPVMFHPRPRRLSIRRSLKRLKIPFRRTRLKEEPTEIRNPRTSLFRRFYIWVNSKCRVENRHKSRLEEHSTTKLHRNVTRTIAIDSLSHEENNRTHCYRYEETIHLEPFAGKLNDVYPCIRSPELVVSDQKTAHETRDSSPARPLSSNTLHVSAIHVRVKDVSPERQPLGATSSCPPRKSSGVGVLNINFYGTWPLTKRKLEEKEDECDPTLEKLITDARSEKHDRLEDFSIPYKDIEFGECLRVGRRRTIYRGRWHGDVNIHDFHAVSESVDFWNKVRILCRIRHENLVLFMGACLEEFHLAIILSCQGGVSMYEHIHIQREKTSLISKIQFIRQASYGMGYLHSREIVHKRLTTRNIFLCPNVRISAVDYGLAEVKYDRPGFACLPRGDLTYIAPEVLCSMTVIPPMLVPSVPYTYETDVYAFGTVVYELLTGFYPYHGKLPEFMIWQTCKDRKRGIPNKTGMKILEALASKCWAHDQEKRPSFQDISKTLHRNANLHKQHSVSEPDISCRGGGASLLNGFLK</sequence>
<gene>
    <name evidence="3 4" type="primary">LOC111131243</name>
</gene>
<name>A0A8B8E3V5_CRAVI</name>
<dbReference type="GO" id="GO:0005524">
    <property type="term" value="F:ATP binding"/>
    <property type="evidence" value="ECO:0007669"/>
    <property type="project" value="InterPro"/>
</dbReference>
<dbReference type="PANTHER" id="PTHR23257">
    <property type="entry name" value="SERINE-THREONINE PROTEIN KINASE"/>
    <property type="match status" value="1"/>
</dbReference>
<organism evidence="2 3">
    <name type="scientific">Crassostrea virginica</name>
    <name type="common">Eastern oyster</name>
    <dbReference type="NCBI Taxonomy" id="6565"/>
    <lineage>
        <taxon>Eukaryota</taxon>
        <taxon>Metazoa</taxon>
        <taxon>Spiralia</taxon>
        <taxon>Lophotrochozoa</taxon>
        <taxon>Mollusca</taxon>
        <taxon>Bivalvia</taxon>
        <taxon>Autobranchia</taxon>
        <taxon>Pteriomorphia</taxon>
        <taxon>Ostreida</taxon>
        <taxon>Ostreoidea</taxon>
        <taxon>Ostreidae</taxon>
        <taxon>Crassostrea</taxon>
    </lineage>
</organism>
<keyword evidence="2" id="KW-1185">Reference proteome</keyword>
<dbReference type="RefSeq" id="XP_022334389.1">
    <property type="nucleotide sequence ID" value="XM_022478681.1"/>
</dbReference>
<protein>
    <submittedName>
        <fullName evidence="3 4">Kinase suppressor of Ras 1-like</fullName>
    </submittedName>
</protein>
<dbReference type="OrthoDB" id="774951at2759"/>
<dbReference type="Gene3D" id="1.10.510.10">
    <property type="entry name" value="Transferase(Phosphotransferase) domain 1"/>
    <property type="match status" value="1"/>
</dbReference>
<dbReference type="RefSeq" id="XP_022334390.1">
    <property type="nucleotide sequence ID" value="XM_022478682.1"/>
</dbReference>
<evidence type="ECO:0000313" key="4">
    <source>
        <dbReference type="RefSeq" id="XP_022334390.1"/>
    </source>
</evidence>
<dbReference type="GeneID" id="111131243"/>